<dbReference type="Proteomes" id="UP000694005">
    <property type="component" value="Chromosome A04"/>
</dbReference>
<dbReference type="AlphaFoldDB" id="A0A8D9MAP4"/>
<organism evidence="1 2">
    <name type="scientific">Brassica campestris</name>
    <name type="common">Field mustard</name>
    <dbReference type="NCBI Taxonomy" id="3711"/>
    <lineage>
        <taxon>Eukaryota</taxon>
        <taxon>Viridiplantae</taxon>
        <taxon>Streptophyta</taxon>
        <taxon>Embryophyta</taxon>
        <taxon>Tracheophyta</taxon>
        <taxon>Spermatophyta</taxon>
        <taxon>Magnoliopsida</taxon>
        <taxon>eudicotyledons</taxon>
        <taxon>Gunneridae</taxon>
        <taxon>Pentapetalae</taxon>
        <taxon>rosids</taxon>
        <taxon>malvids</taxon>
        <taxon>Brassicales</taxon>
        <taxon>Brassicaceae</taxon>
        <taxon>Brassiceae</taxon>
        <taxon>Brassica</taxon>
    </lineage>
</organism>
<name>A0A8D9MAP4_BRACM</name>
<accession>A0A8D9MAP4</accession>
<dbReference type="EMBL" id="LS974620">
    <property type="protein sequence ID" value="CAG7905137.1"/>
    <property type="molecule type" value="Genomic_DNA"/>
</dbReference>
<dbReference type="Gramene" id="A04p00380.2_BraZ1">
    <property type="protein sequence ID" value="A04p00380.2_BraZ1.CDS.1"/>
    <property type="gene ID" value="A04g00380.2_BraZ1"/>
</dbReference>
<gene>
    <name evidence="1" type="ORF">BRAPAZ1V2_A04P00380.2</name>
</gene>
<proteinExistence type="predicted"/>
<evidence type="ECO:0000313" key="2">
    <source>
        <dbReference type="Proteomes" id="UP000694005"/>
    </source>
</evidence>
<sequence>MACHAEFPVLDCLRLVVGHKGDKVRTERCTDMDDKDLITDLCLQLGKNEKKPILIIVGDKNHLTCI</sequence>
<reference evidence="1 2" key="1">
    <citation type="submission" date="2021-07" db="EMBL/GenBank/DDBJ databases">
        <authorList>
            <consortium name="Genoscope - CEA"/>
            <person name="William W."/>
        </authorList>
    </citation>
    <scope>NUCLEOTIDE SEQUENCE [LARGE SCALE GENOMIC DNA]</scope>
</reference>
<protein>
    <submittedName>
        <fullName evidence="1">Uncharacterized protein</fullName>
    </submittedName>
</protein>
<evidence type="ECO:0000313" key="1">
    <source>
        <dbReference type="EMBL" id="CAG7905137.1"/>
    </source>
</evidence>